<proteinExistence type="predicted"/>
<feature type="region of interest" description="Disordered" evidence="1">
    <location>
        <begin position="1"/>
        <end position="63"/>
    </location>
</feature>
<evidence type="ECO:0000313" key="3">
    <source>
        <dbReference type="Proteomes" id="UP001190700"/>
    </source>
</evidence>
<reference evidence="2 3" key="1">
    <citation type="journal article" date="2015" name="Genome Biol. Evol.">
        <title>Comparative Genomics of a Bacterivorous Green Alga Reveals Evolutionary Causalities and Consequences of Phago-Mixotrophic Mode of Nutrition.</title>
        <authorList>
            <person name="Burns J.A."/>
            <person name="Paasch A."/>
            <person name="Narechania A."/>
            <person name="Kim E."/>
        </authorList>
    </citation>
    <scope>NUCLEOTIDE SEQUENCE [LARGE SCALE GENOMIC DNA]</scope>
    <source>
        <strain evidence="2 3">PLY_AMNH</strain>
    </source>
</reference>
<comment type="caution">
    <text evidence="2">The sequence shown here is derived from an EMBL/GenBank/DDBJ whole genome shotgun (WGS) entry which is preliminary data.</text>
</comment>
<feature type="compositionally biased region" description="Polar residues" evidence="1">
    <location>
        <begin position="54"/>
        <end position="63"/>
    </location>
</feature>
<evidence type="ECO:0000313" key="2">
    <source>
        <dbReference type="EMBL" id="KAK3273851.1"/>
    </source>
</evidence>
<gene>
    <name evidence="2" type="ORF">CYMTET_17939</name>
</gene>
<keyword evidence="3" id="KW-1185">Reference proteome</keyword>
<dbReference type="EMBL" id="LGRX02008211">
    <property type="protein sequence ID" value="KAK3273851.1"/>
    <property type="molecule type" value="Genomic_DNA"/>
</dbReference>
<dbReference type="AlphaFoldDB" id="A0AAE0G956"/>
<protein>
    <submittedName>
        <fullName evidence="2">Uncharacterized protein</fullName>
    </submittedName>
</protein>
<name>A0AAE0G956_9CHLO</name>
<organism evidence="2 3">
    <name type="scientific">Cymbomonas tetramitiformis</name>
    <dbReference type="NCBI Taxonomy" id="36881"/>
    <lineage>
        <taxon>Eukaryota</taxon>
        <taxon>Viridiplantae</taxon>
        <taxon>Chlorophyta</taxon>
        <taxon>Pyramimonadophyceae</taxon>
        <taxon>Pyramimonadales</taxon>
        <taxon>Pyramimonadaceae</taxon>
        <taxon>Cymbomonas</taxon>
    </lineage>
</organism>
<accession>A0AAE0G956</accession>
<evidence type="ECO:0000256" key="1">
    <source>
        <dbReference type="SAM" id="MobiDB-lite"/>
    </source>
</evidence>
<dbReference type="Proteomes" id="UP001190700">
    <property type="component" value="Unassembled WGS sequence"/>
</dbReference>
<sequence length="114" mass="11768">MGVSIDIVPPAQGQGIACPVPPYRHTQGLDHHAPPPPDYSPGTLDEGEAEASASIETDNFNNSPDPVMCNGRVCIYPAIETRIPDTLRQVLQVFTAAGGPCSTSGGAPPSSDAT</sequence>